<reference evidence="2 3" key="1">
    <citation type="submission" date="2021-07" db="EMBL/GenBank/DDBJ databases">
        <title>The draft genome sequence of Sphingomicrobium sp. B8.</title>
        <authorList>
            <person name="Mu L."/>
        </authorList>
    </citation>
    <scope>NUCLEOTIDE SEQUENCE [LARGE SCALE GENOMIC DNA]</scope>
    <source>
        <strain evidence="2 3">B8</strain>
    </source>
</reference>
<evidence type="ECO:0000313" key="3">
    <source>
        <dbReference type="Proteomes" id="UP000698028"/>
    </source>
</evidence>
<dbReference type="EMBL" id="JAHVAH010000001">
    <property type="protein sequence ID" value="MBW0144950.1"/>
    <property type="molecule type" value="Genomic_DNA"/>
</dbReference>
<sequence length="134" mass="14130">MRYLIVPMALCLVACEAEPEATVEPGASMEAEVEAEAEATTFDGGPVVGTYTATSDDGTVLTQTTTGDGKVTSVDGDGNSVEGTYSMTDEGFCITNEGAEEACYAYSDLREDGSWTATNVTDPEDRWIVSRSSE</sequence>
<organism evidence="2 3">
    <name type="scientific">Sphingomicrobium clamense</name>
    <dbReference type="NCBI Taxonomy" id="2851013"/>
    <lineage>
        <taxon>Bacteria</taxon>
        <taxon>Pseudomonadati</taxon>
        <taxon>Pseudomonadota</taxon>
        <taxon>Alphaproteobacteria</taxon>
        <taxon>Sphingomonadales</taxon>
        <taxon>Sphingomonadaceae</taxon>
        <taxon>Sphingomicrobium</taxon>
    </lineage>
</organism>
<feature type="region of interest" description="Disordered" evidence="1">
    <location>
        <begin position="53"/>
        <end position="77"/>
    </location>
</feature>
<proteinExistence type="predicted"/>
<dbReference type="Proteomes" id="UP000698028">
    <property type="component" value="Unassembled WGS sequence"/>
</dbReference>
<feature type="compositionally biased region" description="Polar residues" evidence="1">
    <location>
        <begin position="53"/>
        <end position="67"/>
    </location>
</feature>
<evidence type="ECO:0000256" key="1">
    <source>
        <dbReference type="SAM" id="MobiDB-lite"/>
    </source>
</evidence>
<keyword evidence="3" id="KW-1185">Reference proteome</keyword>
<comment type="caution">
    <text evidence="2">The sequence shown here is derived from an EMBL/GenBank/DDBJ whole genome shotgun (WGS) entry which is preliminary data.</text>
</comment>
<accession>A0ABS6V6G5</accession>
<gene>
    <name evidence="2" type="ORF">KTQ36_06530</name>
</gene>
<evidence type="ECO:0008006" key="4">
    <source>
        <dbReference type="Google" id="ProtNLM"/>
    </source>
</evidence>
<dbReference type="RefSeq" id="WP_218632896.1">
    <property type="nucleotide sequence ID" value="NZ_JAHVAH010000001.1"/>
</dbReference>
<protein>
    <recommendedName>
        <fullName evidence="4">Lipoprotein</fullName>
    </recommendedName>
</protein>
<name>A0ABS6V6G5_9SPHN</name>
<evidence type="ECO:0000313" key="2">
    <source>
        <dbReference type="EMBL" id="MBW0144950.1"/>
    </source>
</evidence>